<evidence type="ECO:0000313" key="2">
    <source>
        <dbReference type="EMBL" id="UTX43652.1"/>
    </source>
</evidence>
<reference evidence="5 9" key="2">
    <citation type="submission" date="2023-02" db="EMBL/GenBank/DDBJ databases">
        <title>Encephalitozoon hellem ATCC 50451 complete genome.</title>
        <authorList>
            <person name="Mascarenhas dos Santos A.C."/>
            <person name="Julian A.T."/>
            <person name="Pombert J.-F."/>
        </authorList>
    </citation>
    <scope>NUCLEOTIDE SEQUENCE [LARGE SCALE GENOMIC DNA]</scope>
    <source>
        <strain evidence="5 9">ATCC 50451</strain>
    </source>
</reference>
<dbReference type="Proteomes" id="UP001217963">
    <property type="component" value="Chromosome XI"/>
</dbReference>
<keyword evidence="9" id="KW-1185">Reference proteome</keyword>
<evidence type="ECO:0000256" key="1">
    <source>
        <dbReference type="SAM" id="Phobius"/>
    </source>
</evidence>
<dbReference type="EMBL" id="CP075156">
    <property type="protein sequence ID" value="UTX44087.1"/>
    <property type="molecule type" value="Genomic_DNA"/>
</dbReference>
<evidence type="ECO:0000313" key="8">
    <source>
        <dbReference type="Proteomes" id="UP001059546"/>
    </source>
</evidence>
<protein>
    <submittedName>
        <fullName evidence="3">Uncharacterized protein</fullName>
    </submittedName>
</protein>
<evidence type="ECO:0000313" key="4">
    <source>
        <dbReference type="EMBL" id="UTX44480.1"/>
    </source>
</evidence>
<keyword evidence="1" id="KW-0472">Membrane</keyword>
<dbReference type="EMBL" id="CP075153">
    <property type="protein sequence ID" value="UTX43652.1"/>
    <property type="molecule type" value="Genomic_DNA"/>
</dbReference>
<dbReference type="EMBL" id="CP119068">
    <property type="protein sequence ID" value="WEL39128.1"/>
    <property type="molecule type" value="Genomic_DNA"/>
</dbReference>
<evidence type="ECO:0000313" key="6">
    <source>
        <dbReference type="EMBL" id="WEL39576.1"/>
    </source>
</evidence>
<organism evidence="3 8">
    <name type="scientific">Encephalitozoon hellem</name>
    <name type="common">Microsporidian parasite</name>
    <dbReference type="NCBI Taxonomy" id="27973"/>
    <lineage>
        <taxon>Eukaryota</taxon>
        <taxon>Fungi</taxon>
        <taxon>Fungi incertae sedis</taxon>
        <taxon>Microsporidia</taxon>
        <taxon>Unikaryonidae</taxon>
        <taxon>Encephalitozoon</taxon>
    </lineage>
</organism>
<sequence>MVLFPSIDGSSMITALHTLSIGLLVSVVVIAAVKTFPRLMSGRKARSDGTVEERIDKSFTKTESKIK</sequence>
<evidence type="ECO:0000313" key="7">
    <source>
        <dbReference type="EMBL" id="WEL39981.1"/>
    </source>
</evidence>
<dbReference type="EMBL" id="CP119072">
    <property type="protein sequence ID" value="WEL39981.1"/>
    <property type="molecule type" value="Genomic_DNA"/>
</dbReference>
<dbReference type="Proteomes" id="UP001217963">
    <property type="component" value="Chromosome VII"/>
</dbReference>
<evidence type="ECO:0000313" key="3">
    <source>
        <dbReference type="EMBL" id="UTX44087.1"/>
    </source>
</evidence>
<keyword evidence="1" id="KW-0812">Transmembrane</keyword>
<dbReference type="AlphaFoldDB" id="A0A9Q9CBC2"/>
<name>A0A9Q9CBC2_ENCHE</name>
<dbReference type="EMBL" id="CP075157">
    <property type="protein sequence ID" value="UTX44480.1"/>
    <property type="molecule type" value="Genomic_DNA"/>
</dbReference>
<reference evidence="3" key="1">
    <citation type="submission" date="2021-05" db="EMBL/GenBank/DDBJ databases">
        <title>Encephalitozoon hellem ATCC 50604 Complete Genome.</title>
        <authorList>
            <person name="Mascarenhas dos Santos A.C."/>
            <person name="Julian A.T."/>
            <person name="Pombert J.-F."/>
        </authorList>
    </citation>
    <scope>NUCLEOTIDE SEQUENCE</scope>
    <source>
        <strain evidence="3">ATCC 50604</strain>
    </source>
</reference>
<accession>A0A9Q9CBC2</accession>
<dbReference type="EMBL" id="CP119071">
    <property type="protein sequence ID" value="WEL39576.1"/>
    <property type="molecule type" value="Genomic_DNA"/>
</dbReference>
<dbReference type="OrthoDB" id="2194060at2759"/>
<dbReference type="Proteomes" id="UP001059546">
    <property type="component" value="Chromosome VII"/>
</dbReference>
<proteinExistence type="predicted"/>
<dbReference type="Proteomes" id="UP001059546">
    <property type="component" value="Chromosome X"/>
</dbReference>
<dbReference type="Proteomes" id="UP001217963">
    <property type="component" value="Chromosome X"/>
</dbReference>
<evidence type="ECO:0000313" key="9">
    <source>
        <dbReference type="Proteomes" id="UP001217963"/>
    </source>
</evidence>
<feature type="transmembrane region" description="Helical" evidence="1">
    <location>
        <begin position="12"/>
        <end position="33"/>
    </location>
</feature>
<dbReference type="Proteomes" id="UP001059546">
    <property type="component" value="Chromosome XI"/>
</dbReference>
<gene>
    <name evidence="2" type="ORF">GPU96_07g14160</name>
    <name evidence="3" type="ORF">GPU96_10g18730</name>
    <name evidence="4" type="ORF">GPU96_11g22840</name>
    <name evidence="5" type="ORF">PFJ87_07g02110</name>
    <name evidence="6" type="ORF">PFJ87_10g00200</name>
    <name evidence="7" type="ORF">PFJ87_11g02190</name>
</gene>
<keyword evidence="1" id="KW-1133">Transmembrane helix</keyword>
<evidence type="ECO:0000313" key="5">
    <source>
        <dbReference type="EMBL" id="WEL39128.1"/>
    </source>
</evidence>